<evidence type="ECO:0000313" key="2">
    <source>
        <dbReference type="EMBL" id="PAV93336.1"/>
    </source>
</evidence>
<keyword evidence="3" id="KW-1185">Reference proteome</keyword>
<evidence type="ECO:0000256" key="1">
    <source>
        <dbReference type="SAM" id="SignalP"/>
    </source>
</evidence>
<evidence type="ECO:0000313" key="3">
    <source>
        <dbReference type="Proteomes" id="UP000218231"/>
    </source>
</evidence>
<feature type="chain" id="PRO_5012674657" evidence="1">
    <location>
        <begin position="41"/>
        <end position="164"/>
    </location>
</feature>
<reference evidence="2 3" key="1">
    <citation type="journal article" date="2017" name="Curr. Biol.">
        <title>Genome architecture and evolution of a unichromosomal asexual nematode.</title>
        <authorList>
            <person name="Fradin H."/>
            <person name="Zegar C."/>
            <person name="Gutwein M."/>
            <person name="Lucas J."/>
            <person name="Kovtun M."/>
            <person name="Corcoran D."/>
            <person name="Baugh L.R."/>
            <person name="Kiontke K."/>
            <person name="Gunsalus K."/>
            <person name="Fitch D.H."/>
            <person name="Piano F."/>
        </authorList>
    </citation>
    <scope>NUCLEOTIDE SEQUENCE [LARGE SCALE GENOMIC DNA]</scope>
    <source>
        <strain evidence="2">PF1309</strain>
    </source>
</reference>
<sequence length="164" mass="17569">MPRRREPWRRLHVERLEGVPVMIRPLLLAALIALPAVASAQTTPATGTDGTAEAGSPPQRVRSVTLGVGQKCPQSTSTEIVVCSTLDQPYRIPKQFRDSGPIPAQNQAWSNKVAVQDQIGRAAAGLPDTCSPVGTGGQSGCALMQNRQWAAERRAQRDAQAQIP</sequence>
<accession>A0A2A2M4F9</accession>
<comment type="caution">
    <text evidence="2">The sequence shown here is derived from an EMBL/GenBank/DDBJ whole genome shotgun (WGS) entry which is preliminary data.</text>
</comment>
<proteinExistence type="predicted"/>
<keyword evidence="1" id="KW-0732">Signal</keyword>
<dbReference type="AlphaFoldDB" id="A0A2A2M4F9"/>
<feature type="signal peptide" evidence="1">
    <location>
        <begin position="1"/>
        <end position="40"/>
    </location>
</feature>
<dbReference type="Proteomes" id="UP000218231">
    <property type="component" value="Unassembled WGS sequence"/>
</dbReference>
<dbReference type="EMBL" id="LIAE01005443">
    <property type="protein sequence ID" value="PAV93336.1"/>
    <property type="molecule type" value="Genomic_DNA"/>
</dbReference>
<protein>
    <submittedName>
        <fullName evidence="2">Uncharacterized protein</fullName>
    </submittedName>
</protein>
<gene>
    <name evidence="2" type="ORF">WR25_07271</name>
</gene>
<name>A0A2A2M4F9_9BILA</name>
<organism evidence="2 3">
    <name type="scientific">Diploscapter pachys</name>
    <dbReference type="NCBI Taxonomy" id="2018661"/>
    <lineage>
        <taxon>Eukaryota</taxon>
        <taxon>Metazoa</taxon>
        <taxon>Ecdysozoa</taxon>
        <taxon>Nematoda</taxon>
        <taxon>Chromadorea</taxon>
        <taxon>Rhabditida</taxon>
        <taxon>Rhabditina</taxon>
        <taxon>Rhabditomorpha</taxon>
        <taxon>Rhabditoidea</taxon>
        <taxon>Rhabditidae</taxon>
        <taxon>Diploscapter</taxon>
    </lineage>
</organism>